<proteinExistence type="predicted"/>
<protein>
    <submittedName>
        <fullName evidence="1">DUF5063 domain-containing protein</fullName>
    </submittedName>
</protein>
<dbReference type="RefSeq" id="WP_123222810.1">
    <property type="nucleotide sequence ID" value="NZ_RJSF01000038.1"/>
</dbReference>
<dbReference type="InterPro" id="IPR032025">
    <property type="entry name" value="DUF5063"/>
</dbReference>
<dbReference type="OrthoDB" id="3524665at2"/>
<dbReference type="Pfam" id="PF16702">
    <property type="entry name" value="DUF5063"/>
    <property type="match status" value="1"/>
</dbReference>
<dbReference type="InterPro" id="IPR038312">
    <property type="entry name" value="DUF5063_sf"/>
</dbReference>
<organism evidence="1 2">
    <name type="scientific">Nocardioides pocheonensis</name>
    <dbReference type="NCBI Taxonomy" id="661485"/>
    <lineage>
        <taxon>Bacteria</taxon>
        <taxon>Bacillati</taxon>
        <taxon>Actinomycetota</taxon>
        <taxon>Actinomycetes</taxon>
        <taxon>Propionibacteriales</taxon>
        <taxon>Nocardioidaceae</taxon>
        <taxon>Nocardioides</taxon>
    </lineage>
</organism>
<keyword evidence="2" id="KW-1185">Reference proteome</keyword>
<dbReference type="EMBL" id="RJSF01000038">
    <property type="protein sequence ID" value="RNM14642.1"/>
    <property type="molecule type" value="Genomic_DNA"/>
</dbReference>
<reference evidence="1 2" key="1">
    <citation type="submission" date="2018-11" db="EMBL/GenBank/DDBJ databases">
        <authorList>
            <person name="Li F."/>
        </authorList>
    </citation>
    <scope>NUCLEOTIDE SEQUENCE [LARGE SCALE GENOMIC DNA]</scope>
    <source>
        <strain evidence="1 2">Gsoil 818</strain>
    </source>
</reference>
<accession>A0A3N0GR70</accession>
<dbReference type="Proteomes" id="UP000279994">
    <property type="component" value="Unassembled WGS sequence"/>
</dbReference>
<dbReference type="AlphaFoldDB" id="A0A3N0GR70"/>
<evidence type="ECO:0000313" key="2">
    <source>
        <dbReference type="Proteomes" id="UP000279994"/>
    </source>
</evidence>
<gene>
    <name evidence="1" type="ORF">EFL26_10275</name>
</gene>
<sequence>MSDSEFEDFGQQIADACEAFLLGLQAIASEDDGGAAVPLLLLEVSQLLLAGARLGAQQDFEPETQYQPDVGPDPDLDRMRMRLADKLGDLDTYAHNIEPYDPDTVPSLISDDLTLVATDVANGLRHFRAGNVEEALWWWQFSYLASWGNNAIGVLSALHSIVAHSRLDRDVEGEEEQIEAAVAVLDVAGDPLAP</sequence>
<evidence type="ECO:0000313" key="1">
    <source>
        <dbReference type="EMBL" id="RNM14642.1"/>
    </source>
</evidence>
<dbReference type="Gene3D" id="1.20.120.1550">
    <property type="entry name" value="Protein of unknown function DUF5063"/>
    <property type="match status" value="1"/>
</dbReference>
<name>A0A3N0GR70_9ACTN</name>
<comment type="caution">
    <text evidence="1">The sequence shown here is derived from an EMBL/GenBank/DDBJ whole genome shotgun (WGS) entry which is preliminary data.</text>
</comment>